<dbReference type="Proteomes" id="UP001055879">
    <property type="component" value="Linkage Group LG03"/>
</dbReference>
<protein>
    <submittedName>
        <fullName evidence="1">Uncharacterized protein</fullName>
    </submittedName>
</protein>
<name>A0ACB9DPH8_ARCLA</name>
<organism evidence="1 2">
    <name type="scientific">Arctium lappa</name>
    <name type="common">Greater burdock</name>
    <name type="synonym">Lappa major</name>
    <dbReference type="NCBI Taxonomy" id="4217"/>
    <lineage>
        <taxon>Eukaryota</taxon>
        <taxon>Viridiplantae</taxon>
        <taxon>Streptophyta</taxon>
        <taxon>Embryophyta</taxon>
        <taxon>Tracheophyta</taxon>
        <taxon>Spermatophyta</taxon>
        <taxon>Magnoliopsida</taxon>
        <taxon>eudicotyledons</taxon>
        <taxon>Gunneridae</taxon>
        <taxon>Pentapetalae</taxon>
        <taxon>asterids</taxon>
        <taxon>campanulids</taxon>
        <taxon>Asterales</taxon>
        <taxon>Asteraceae</taxon>
        <taxon>Carduoideae</taxon>
        <taxon>Cardueae</taxon>
        <taxon>Arctiinae</taxon>
        <taxon>Arctium</taxon>
    </lineage>
</organism>
<reference evidence="1 2" key="2">
    <citation type="journal article" date="2022" name="Mol. Ecol. Resour.">
        <title>The genomes of chicory, endive, great burdock and yacon provide insights into Asteraceae paleo-polyploidization history and plant inulin production.</title>
        <authorList>
            <person name="Fan W."/>
            <person name="Wang S."/>
            <person name="Wang H."/>
            <person name="Wang A."/>
            <person name="Jiang F."/>
            <person name="Liu H."/>
            <person name="Zhao H."/>
            <person name="Xu D."/>
            <person name="Zhang Y."/>
        </authorList>
    </citation>
    <scope>NUCLEOTIDE SEQUENCE [LARGE SCALE GENOMIC DNA]</scope>
    <source>
        <strain evidence="2">cv. Niubang</strain>
    </source>
</reference>
<proteinExistence type="predicted"/>
<keyword evidence="2" id="KW-1185">Reference proteome</keyword>
<accession>A0ACB9DPH8</accession>
<evidence type="ECO:0000313" key="1">
    <source>
        <dbReference type="EMBL" id="KAI3748385.1"/>
    </source>
</evidence>
<sequence>MSDFPPLLVTISKSYPRQGMGVQSRIEEMVESPPENPLMKGNSFQSRIKEMVSVITPPPLSSVLCLHRRTPPEIPLKKGNGGNLSATPLLWSSALIHLRRWIVSQKMDGLWIWKIMLVFDGREE</sequence>
<dbReference type="EMBL" id="CM042049">
    <property type="protein sequence ID" value="KAI3748385.1"/>
    <property type="molecule type" value="Genomic_DNA"/>
</dbReference>
<comment type="caution">
    <text evidence="1">The sequence shown here is derived from an EMBL/GenBank/DDBJ whole genome shotgun (WGS) entry which is preliminary data.</text>
</comment>
<gene>
    <name evidence="1" type="ORF">L6452_11418</name>
</gene>
<reference evidence="2" key="1">
    <citation type="journal article" date="2022" name="Mol. Ecol. Resour.">
        <title>The genomes of chicory, endive, great burdock and yacon provide insights into Asteraceae palaeo-polyploidization history and plant inulin production.</title>
        <authorList>
            <person name="Fan W."/>
            <person name="Wang S."/>
            <person name="Wang H."/>
            <person name="Wang A."/>
            <person name="Jiang F."/>
            <person name="Liu H."/>
            <person name="Zhao H."/>
            <person name="Xu D."/>
            <person name="Zhang Y."/>
        </authorList>
    </citation>
    <scope>NUCLEOTIDE SEQUENCE [LARGE SCALE GENOMIC DNA]</scope>
    <source>
        <strain evidence="2">cv. Niubang</strain>
    </source>
</reference>
<evidence type="ECO:0000313" key="2">
    <source>
        <dbReference type="Proteomes" id="UP001055879"/>
    </source>
</evidence>